<feature type="domain" description="MutL C-terminal dimerisation" evidence="6">
    <location>
        <begin position="448"/>
        <end position="591"/>
    </location>
</feature>
<dbReference type="GO" id="GO:0030983">
    <property type="term" value="F:mismatched DNA binding"/>
    <property type="evidence" value="ECO:0007669"/>
    <property type="project" value="InterPro"/>
</dbReference>
<dbReference type="AlphaFoldDB" id="A0A839SZ58"/>
<dbReference type="PROSITE" id="PS00058">
    <property type="entry name" value="DNA_MISMATCH_REPAIR_1"/>
    <property type="match status" value="1"/>
</dbReference>
<sequence length="635" mass="70396">MTSRTRIQLLSPRLANQIAAGEVVERPSSVIKELLENSLDSGARRIDVDVEQGGVKLLRVRDDGCGIAAEDLSLALARHATSKIRDLQDLERVMSLGFRGEALASIGSVSRLILTSRTVDASEAWQVESEGREMEARVQPAAHPIGTSVEVRDLFFNTPARRKFLRTEKTEFDHLQEIIRRLALAHFDVAFHLRHNGKVVLGLHEANDEGGRARRVGAVCGPAFLEQALPIDVERNGLRLWGWIGLPTFSRSQTDLQYFYVNGRAVRDKLVAHAVRQAYRDVLFNGRHPTFVLFFEVDPAAVDVNVHPTKHEVRFRDSRMVHDFLYGMLNRALADVRPGDPVRLEDKPPMPMASGLVAGEFQGQNEISLPAARSELPVTELPGWRGSGAGYQSRQPRKSHIGEAGGAYREFFAPLEQVQVGSVSSVGTISAVDPLPATQSDVPPLGYALAQLKGIYILAENAAGLILVDMHAAHERITYERLKAAMASEGLCGQPLLMPESIALSQREADCAEEHTEWFRKLGFELQRLGPETLAIRQVPALLGQAEAGQLVRDVLADLLEYGSSDRIQSHLHELLATMACHGSVRANRQLTLPEMNALLRDMEHTERSGQCNHGRPTWTRLNMDELDKLFLRGR</sequence>
<accession>A0A839SZ58</accession>
<evidence type="ECO:0000256" key="4">
    <source>
        <dbReference type="ARBA" id="ARBA00023204"/>
    </source>
</evidence>
<dbReference type="InterPro" id="IPR014790">
    <property type="entry name" value="MutL_C"/>
</dbReference>
<dbReference type="GO" id="GO:0005524">
    <property type="term" value="F:ATP binding"/>
    <property type="evidence" value="ECO:0007669"/>
    <property type="project" value="InterPro"/>
</dbReference>
<name>A0A839SZ58_AZOMA</name>
<dbReference type="GO" id="GO:0016887">
    <property type="term" value="F:ATP hydrolysis activity"/>
    <property type="evidence" value="ECO:0007669"/>
    <property type="project" value="InterPro"/>
</dbReference>
<dbReference type="SMART" id="SM00853">
    <property type="entry name" value="MutL_C"/>
    <property type="match status" value="1"/>
</dbReference>
<dbReference type="Gene3D" id="3.30.1370.100">
    <property type="entry name" value="MutL, C-terminal domain, regulatory subdomain"/>
    <property type="match status" value="1"/>
</dbReference>
<dbReference type="PANTHER" id="PTHR10073">
    <property type="entry name" value="DNA MISMATCH REPAIR PROTEIN MLH, PMS, MUTL"/>
    <property type="match status" value="1"/>
</dbReference>
<comment type="similarity">
    <text evidence="1 5">Belongs to the DNA mismatch repair MutL/HexB family.</text>
</comment>
<dbReference type="EMBL" id="JACHXI010000002">
    <property type="protein sequence ID" value="MBB3102432.1"/>
    <property type="molecule type" value="Genomic_DNA"/>
</dbReference>
<dbReference type="SUPFAM" id="SSF55874">
    <property type="entry name" value="ATPase domain of HSP90 chaperone/DNA topoisomerase II/histidine kinase"/>
    <property type="match status" value="1"/>
</dbReference>
<evidence type="ECO:0000259" key="7">
    <source>
        <dbReference type="SMART" id="SM01340"/>
    </source>
</evidence>
<dbReference type="HAMAP" id="MF_00149">
    <property type="entry name" value="DNA_mis_repair"/>
    <property type="match status" value="1"/>
</dbReference>
<dbReference type="Gene3D" id="3.30.565.10">
    <property type="entry name" value="Histidine kinase-like ATPase, C-terminal domain"/>
    <property type="match status" value="1"/>
</dbReference>
<evidence type="ECO:0000256" key="1">
    <source>
        <dbReference type="ARBA" id="ARBA00006082"/>
    </source>
</evidence>
<dbReference type="GO" id="GO:0006298">
    <property type="term" value="P:mismatch repair"/>
    <property type="evidence" value="ECO:0007669"/>
    <property type="project" value="UniProtKB-UniRule"/>
</dbReference>
<keyword evidence="3 5" id="KW-0227">DNA damage</keyword>
<keyword evidence="4 5" id="KW-0234">DNA repair</keyword>
<dbReference type="Pfam" id="PF13589">
    <property type="entry name" value="HATPase_c_3"/>
    <property type="match status" value="1"/>
</dbReference>
<dbReference type="Gene3D" id="3.30.1540.20">
    <property type="entry name" value="MutL, C-terminal domain, dimerisation subdomain"/>
    <property type="match status" value="1"/>
</dbReference>
<dbReference type="Pfam" id="PF08676">
    <property type="entry name" value="MutL_C"/>
    <property type="match status" value="1"/>
</dbReference>
<dbReference type="GO" id="GO:0140664">
    <property type="term" value="F:ATP-dependent DNA damage sensor activity"/>
    <property type="evidence" value="ECO:0007669"/>
    <property type="project" value="InterPro"/>
</dbReference>
<dbReference type="NCBIfam" id="NF000949">
    <property type="entry name" value="PRK00095.1-2"/>
    <property type="match status" value="1"/>
</dbReference>
<evidence type="ECO:0000313" key="9">
    <source>
        <dbReference type="Proteomes" id="UP000549250"/>
    </source>
</evidence>
<evidence type="ECO:0000256" key="3">
    <source>
        <dbReference type="ARBA" id="ARBA00022763"/>
    </source>
</evidence>
<dbReference type="NCBIfam" id="TIGR00585">
    <property type="entry name" value="mutl"/>
    <property type="match status" value="1"/>
</dbReference>
<evidence type="ECO:0000313" key="8">
    <source>
        <dbReference type="EMBL" id="MBB3102432.1"/>
    </source>
</evidence>
<evidence type="ECO:0000256" key="2">
    <source>
        <dbReference type="ARBA" id="ARBA00021975"/>
    </source>
</evidence>
<dbReference type="SUPFAM" id="SSF118116">
    <property type="entry name" value="DNA mismatch repair protein MutL"/>
    <property type="match status" value="1"/>
</dbReference>
<reference evidence="8 9" key="1">
    <citation type="submission" date="2020-08" db="EMBL/GenBank/DDBJ databases">
        <title>Genomic Encyclopedia of Type Strains, Phase III (KMG-III): the genomes of soil and plant-associated and newly described type strains.</title>
        <authorList>
            <person name="Whitman W."/>
        </authorList>
    </citation>
    <scope>NUCLEOTIDE SEQUENCE [LARGE SCALE GENOMIC DNA]</scope>
    <source>
        <strain evidence="8 9">CECT 4462</strain>
    </source>
</reference>
<dbReference type="CDD" id="cd03482">
    <property type="entry name" value="MutL_Trans_MutL"/>
    <property type="match status" value="1"/>
</dbReference>
<dbReference type="SMART" id="SM01340">
    <property type="entry name" value="DNA_mis_repair"/>
    <property type="match status" value="1"/>
</dbReference>
<gene>
    <name evidence="5" type="primary">mutL</name>
    <name evidence="8" type="ORF">FHR87_000805</name>
</gene>
<dbReference type="InterPro" id="IPR036890">
    <property type="entry name" value="HATPase_C_sf"/>
</dbReference>
<dbReference type="InterPro" id="IPR042120">
    <property type="entry name" value="MutL_C_dimsub"/>
</dbReference>
<comment type="caution">
    <text evidence="8">The sequence shown here is derived from an EMBL/GenBank/DDBJ whole genome shotgun (WGS) entry which is preliminary data.</text>
</comment>
<dbReference type="FunFam" id="3.30.565.10:FF:000003">
    <property type="entry name" value="DNA mismatch repair endonuclease MutL"/>
    <property type="match status" value="1"/>
</dbReference>
<proteinExistence type="inferred from homology"/>
<dbReference type="RefSeq" id="WP_183165418.1">
    <property type="nucleotide sequence ID" value="NZ_JACHXI010000002.1"/>
</dbReference>
<dbReference type="InterPro" id="IPR038973">
    <property type="entry name" value="MutL/Mlh/Pms-like"/>
</dbReference>
<protein>
    <recommendedName>
        <fullName evidence="2 5">DNA mismatch repair protein MutL</fullName>
    </recommendedName>
</protein>
<dbReference type="FunFam" id="3.30.1370.100:FF:000005">
    <property type="entry name" value="DNA mismatch repair protein MutL"/>
    <property type="match status" value="1"/>
</dbReference>
<dbReference type="GO" id="GO:0032300">
    <property type="term" value="C:mismatch repair complex"/>
    <property type="evidence" value="ECO:0007669"/>
    <property type="project" value="InterPro"/>
</dbReference>
<dbReference type="InterPro" id="IPR020568">
    <property type="entry name" value="Ribosomal_Su5_D2-typ_SF"/>
</dbReference>
<feature type="domain" description="DNA mismatch repair protein S5" evidence="7">
    <location>
        <begin position="216"/>
        <end position="334"/>
    </location>
</feature>
<dbReference type="PANTHER" id="PTHR10073:SF12">
    <property type="entry name" value="DNA MISMATCH REPAIR PROTEIN MLH1"/>
    <property type="match status" value="1"/>
</dbReference>
<dbReference type="InterPro" id="IPR020667">
    <property type="entry name" value="DNA_mismatch_repair_MutL"/>
</dbReference>
<dbReference type="SUPFAM" id="SSF54211">
    <property type="entry name" value="Ribosomal protein S5 domain 2-like"/>
    <property type="match status" value="1"/>
</dbReference>
<dbReference type="FunFam" id="3.30.230.10:FF:000013">
    <property type="entry name" value="DNA mismatch repair endonuclease MutL"/>
    <property type="match status" value="1"/>
</dbReference>
<evidence type="ECO:0000256" key="5">
    <source>
        <dbReference type="HAMAP-Rule" id="MF_00149"/>
    </source>
</evidence>
<dbReference type="Gene3D" id="3.30.230.10">
    <property type="match status" value="1"/>
</dbReference>
<dbReference type="Proteomes" id="UP000549250">
    <property type="component" value="Unassembled WGS sequence"/>
</dbReference>
<keyword evidence="9" id="KW-1185">Reference proteome</keyword>
<organism evidence="8 9">
    <name type="scientific">Azomonas macrocytogenes</name>
    <name type="common">Azotobacter macrocytogenes</name>
    <dbReference type="NCBI Taxonomy" id="69962"/>
    <lineage>
        <taxon>Bacteria</taxon>
        <taxon>Pseudomonadati</taxon>
        <taxon>Pseudomonadota</taxon>
        <taxon>Gammaproteobacteria</taxon>
        <taxon>Pseudomonadales</taxon>
        <taxon>Pseudomonadaceae</taxon>
        <taxon>Azomonas</taxon>
    </lineage>
</organism>
<dbReference type="InterPro" id="IPR037198">
    <property type="entry name" value="MutL_C_sf"/>
</dbReference>
<dbReference type="InterPro" id="IPR014721">
    <property type="entry name" value="Ribsml_uS5_D2-typ_fold_subgr"/>
</dbReference>
<dbReference type="Pfam" id="PF01119">
    <property type="entry name" value="DNA_mis_repair"/>
    <property type="match status" value="1"/>
</dbReference>
<dbReference type="InterPro" id="IPR014762">
    <property type="entry name" value="DNA_mismatch_repair_CS"/>
</dbReference>
<dbReference type="InterPro" id="IPR042121">
    <property type="entry name" value="MutL_C_regsub"/>
</dbReference>
<dbReference type="InterPro" id="IPR002099">
    <property type="entry name" value="MutL/Mlh/PMS"/>
</dbReference>
<comment type="function">
    <text evidence="5">This protein is involved in the repair of mismatches in DNA. It is required for dam-dependent methyl-directed DNA mismatch repair. May act as a 'molecular matchmaker', a protein that promotes the formation of a stable complex between two or more DNA-binding proteins in an ATP-dependent manner without itself being part of a final effector complex.</text>
</comment>
<evidence type="ECO:0000259" key="6">
    <source>
        <dbReference type="SMART" id="SM00853"/>
    </source>
</evidence>
<dbReference type="CDD" id="cd16926">
    <property type="entry name" value="HATPase_MutL-MLH-PMS-like"/>
    <property type="match status" value="1"/>
</dbReference>
<dbReference type="InterPro" id="IPR013507">
    <property type="entry name" value="DNA_mismatch_S5_2-like"/>
</dbReference>